<evidence type="ECO:0000256" key="2">
    <source>
        <dbReference type="ARBA" id="ARBA00022516"/>
    </source>
</evidence>
<feature type="transmembrane region" description="Helical" evidence="12">
    <location>
        <begin position="313"/>
        <end position="335"/>
    </location>
</feature>
<evidence type="ECO:0000256" key="8">
    <source>
        <dbReference type="ARBA" id="ARBA00023098"/>
    </source>
</evidence>
<sequence length="890" mass="99666">MSLLKVPVTLAVSYALKKCLTPPNPPAPKEERFKTNFLERGWYLQLFPYVGNLEFLFGVWEAVAILAWNYRSTQLGPIGRLVLALPLFVGTRPYQARLSSTTLIGAFLILAGTWLRLATFKQLGKMFRYEASIQKDHQLITSGPYAYVRHPGYTALVTTFAGWVLWHGGSGSWFKASGVWRGLVGKLVVANYFIAIPCGTLYLVLGRMRDEDEALRKRFGAQWDEWAKRVPYSVIPGRCMTPPNRPAPKEERFATSSFEPSWYWNLPGPAGNVQFLFSILEAATILAWNYPSSPLSKAILSHLVFEGGRPERLHLSTLSAVGGLLMLVGSVLRLITFRYLGKFFKFEASIQKDHKLITSGPYAYVRHPSYTGGILAFLGWVLWHYGEGSWFRESGLWDAPLGKVLILGYFVGILCGILTFALLRMKNEDEALRKQFGVEWDEWARRRCMTSPTRPALKEECFATTSFEPSWFWSLPGPAGSMQLIFGILEAATILALNYPTTQLSQIVLSLFVFEGGHPERLYMSPTSAVGGLLLLVGSTIRLTAFRSLGKFFKFEASIQKDHKLITVGPYAYVRHPSYTGGTLVVVGWALWHYGEGSWFRESGLLVWGTPLGKVLILIYFVGILCGGLTFALSRMKKEDQALRRQFGAEWDELMSIIKAPTALVVGYAFKRCISPPNPPAPKNEHIGVKIFGQKWCIATASLAGNIQFLFGVLEAATIVAWNCPSSALSKMLLVSLVPDAGKPDQLRLSPVGAIGGSLILTGMALRLATYRYLGTFFKYEASIQKDHRLVTSGPYAFVRHPSYTALMISHMGWILWNCGEGSWFRELRLWNTPVGAVIFVSYFLGVLCAQLHFLLRRMKSEDEALRQRFKSQWEGWAQAVPYSVVPGVY</sequence>
<comment type="caution">
    <text evidence="13">The sequence shown here is derived from an EMBL/GenBank/DDBJ whole genome shotgun (WGS) entry which is preliminary data.</text>
</comment>
<keyword evidence="2" id="KW-0444">Lipid biosynthesis</keyword>
<comment type="subcellular location">
    <subcellularLocation>
        <location evidence="1">Endomembrane system</location>
        <topology evidence="1">Multi-pass membrane protein</topology>
    </subcellularLocation>
</comment>
<protein>
    <submittedName>
        <fullName evidence="13">Uncharacterized protein</fullName>
    </submittedName>
</protein>
<evidence type="ECO:0000256" key="1">
    <source>
        <dbReference type="ARBA" id="ARBA00004127"/>
    </source>
</evidence>
<dbReference type="InParanoid" id="A0A409WML9"/>
<dbReference type="Pfam" id="PF04191">
    <property type="entry name" value="PEMT"/>
    <property type="match status" value="4"/>
</dbReference>
<organism evidence="13 14">
    <name type="scientific">Gymnopilus dilepis</name>
    <dbReference type="NCBI Taxonomy" id="231916"/>
    <lineage>
        <taxon>Eukaryota</taxon>
        <taxon>Fungi</taxon>
        <taxon>Dikarya</taxon>
        <taxon>Basidiomycota</taxon>
        <taxon>Agaricomycotina</taxon>
        <taxon>Agaricomycetes</taxon>
        <taxon>Agaricomycetidae</taxon>
        <taxon>Agaricales</taxon>
        <taxon>Agaricineae</taxon>
        <taxon>Hymenogastraceae</taxon>
        <taxon>Gymnopilus</taxon>
    </lineage>
</organism>
<keyword evidence="14" id="KW-1185">Reference proteome</keyword>
<keyword evidence="9 12" id="KW-0472">Membrane</keyword>
<feature type="transmembrane region" description="Helical" evidence="12">
    <location>
        <begin position="406"/>
        <end position="425"/>
    </location>
</feature>
<evidence type="ECO:0000256" key="9">
    <source>
        <dbReference type="ARBA" id="ARBA00023136"/>
    </source>
</evidence>
<feature type="transmembrane region" description="Helical" evidence="12">
    <location>
        <begin position="837"/>
        <end position="856"/>
    </location>
</feature>
<dbReference type="GO" id="GO:0006656">
    <property type="term" value="P:phosphatidylcholine biosynthetic process"/>
    <property type="evidence" value="ECO:0007669"/>
    <property type="project" value="UniProtKB-UniPathway"/>
</dbReference>
<evidence type="ECO:0000256" key="4">
    <source>
        <dbReference type="ARBA" id="ARBA00022691"/>
    </source>
</evidence>
<dbReference type="GO" id="GO:0012505">
    <property type="term" value="C:endomembrane system"/>
    <property type="evidence" value="ECO:0007669"/>
    <property type="project" value="UniProtKB-SubCell"/>
</dbReference>
<evidence type="ECO:0000256" key="3">
    <source>
        <dbReference type="ARBA" id="ARBA00022603"/>
    </source>
</evidence>
<evidence type="ECO:0000256" key="7">
    <source>
        <dbReference type="ARBA" id="ARBA00022989"/>
    </source>
</evidence>
<keyword evidence="7 12" id="KW-1133">Transmembrane helix</keyword>
<evidence type="ECO:0000256" key="6">
    <source>
        <dbReference type="ARBA" id="ARBA00022824"/>
    </source>
</evidence>
<dbReference type="EMBL" id="NHYE01004989">
    <property type="protein sequence ID" value="PPQ79758.1"/>
    <property type="molecule type" value="Genomic_DNA"/>
</dbReference>
<feature type="transmembrane region" description="Helical" evidence="12">
    <location>
        <begin position="152"/>
        <end position="169"/>
    </location>
</feature>
<keyword evidence="11" id="KW-1208">Phospholipid metabolism</keyword>
<dbReference type="OrthoDB" id="422086at2759"/>
<feature type="transmembrane region" description="Helical" evidence="12">
    <location>
        <begin position="752"/>
        <end position="774"/>
    </location>
</feature>
<keyword evidence="4" id="KW-0949">S-adenosyl-L-methionine</keyword>
<feature type="transmembrane region" description="Helical" evidence="12">
    <location>
        <begin position="369"/>
        <end position="386"/>
    </location>
</feature>
<evidence type="ECO:0000256" key="12">
    <source>
        <dbReference type="SAM" id="Phobius"/>
    </source>
</evidence>
<feature type="transmembrane region" description="Helical" evidence="12">
    <location>
        <begin position="615"/>
        <end position="634"/>
    </location>
</feature>
<feature type="transmembrane region" description="Helical" evidence="12">
    <location>
        <begin position="189"/>
        <end position="208"/>
    </location>
</feature>
<keyword evidence="8" id="KW-0443">Lipid metabolism</keyword>
<keyword evidence="3" id="KW-0808">Transferase</keyword>
<evidence type="ECO:0000256" key="10">
    <source>
        <dbReference type="ARBA" id="ARBA00023209"/>
    </source>
</evidence>
<feature type="transmembrane region" description="Helical" evidence="12">
    <location>
        <begin position="795"/>
        <end position="817"/>
    </location>
</feature>
<dbReference type="PANTHER" id="PTHR12714">
    <property type="entry name" value="PROTEIN-S ISOPRENYLCYSTEINE O-METHYLTRANSFERASE"/>
    <property type="match status" value="1"/>
</dbReference>
<feature type="transmembrane region" description="Helical" evidence="12">
    <location>
        <begin position="696"/>
        <end position="722"/>
    </location>
</feature>
<gene>
    <name evidence="13" type="ORF">CVT26_012311</name>
</gene>
<dbReference type="STRING" id="231916.A0A409WML9"/>
<evidence type="ECO:0000313" key="13">
    <source>
        <dbReference type="EMBL" id="PPQ79758.1"/>
    </source>
</evidence>
<dbReference type="GO" id="GO:0032259">
    <property type="term" value="P:methylation"/>
    <property type="evidence" value="ECO:0007669"/>
    <property type="project" value="UniProtKB-KW"/>
</dbReference>
<reference evidence="13 14" key="1">
    <citation type="journal article" date="2018" name="Evol. Lett.">
        <title>Horizontal gene cluster transfer increased hallucinogenic mushroom diversity.</title>
        <authorList>
            <person name="Reynolds H.T."/>
            <person name="Vijayakumar V."/>
            <person name="Gluck-Thaler E."/>
            <person name="Korotkin H.B."/>
            <person name="Matheny P.B."/>
            <person name="Slot J.C."/>
        </authorList>
    </citation>
    <scope>NUCLEOTIDE SEQUENCE [LARGE SCALE GENOMIC DNA]</scope>
    <source>
        <strain evidence="13 14">SRW20</strain>
    </source>
</reference>
<proteinExistence type="predicted"/>
<dbReference type="Proteomes" id="UP000284706">
    <property type="component" value="Unassembled WGS sequence"/>
</dbReference>
<accession>A0A409WML9</accession>
<feature type="transmembrane region" description="Helical" evidence="12">
    <location>
        <begin position="46"/>
        <end position="68"/>
    </location>
</feature>
<keyword evidence="5 12" id="KW-0812">Transmembrane</keyword>
<evidence type="ECO:0000313" key="14">
    <source>
        <dbReference type="Proteomes" id="UP000284706"/>
    </source>
</evidence>
<dbReference type="Gene3D" id="1.20.120.1630">
    <property type="match status" value="4"/>
</dbReference>
<evidence type="ECO:0000256" key="11">
    <source>
        <dbReference type="ARBA" id="ARBA00023264"/>
    </source>
</evidence>
<keyword evidence="10" id="KW-0594">Phospholipid biosynthesis</keyword>
<dbReference type="InterPro" id="IPR007318">
    <property type="entry name" value="Phopholipid_MeTrfase"/>
</dbReference>
<name>A0A409WML9_9AGAR</name>
<keyword evidence="6" id="KW-0256">Endoplasmic reticulum</keyword>
<feature type="transmembrane region" description="Helical" evidence="12">
    <location>
        <begin position="578"/>
        <end position="595"/>
    </location>
</feature>
<evidence type="ECO:0000256" key="5">
    <source>
        <dbReference type="ARBA" id="ARBA00022692"/>
    </source>
</evidence>
<dbReference type="PANTHER" id="PTHR12714:SF9">
    <property type="entry name" value="PROTEIN-S-ISOPRENYLCYSTEINE O-METHYLTRANSFERASE"/>
    <property type="match status" value="1"/>
</dbReference>
<dbReference type="GO" id="GO:0008168">
    <property type="term" value="F:methyltransferase activity"/>
    <property type="evidence" value="ECO:0007669"/>
    <property type="project" value="UniProtKB-KW"/>
</dbReference>
<feature type="transmembrane region" description="Helical" evidence="12">
    <location>
        <begin position="100"/>
        <end position="118"/>
    </location>
</feature>
<keyword evidence="3" id="KW-0489">Methyltransferase</keyword>
<dbReference type="AlphaFoldDB" id="A0A409WML9"/>
<dbReference type="UniPathway" id="UPA00753"/>